<sequence length="277" mass="28116">MTSHEWALVLGPGGPVGTAWLLGLAAGLREAGVEPADADLVVGTSAGAIAGAAITTGRDLAALEELPPPSAPPPPADMSVMVRAFELGADTSLAPDEVRRRIGRLALDAGALPEERQRADMGFLVGTDEWPPGRLLVTGVDVAAGEPVVWDAASGVPLAAAVAASSAAPGYAEPVTIGGRRYMDGAFAGGSNADLAKGVGTVVLVEPFGPMSPGGAEPDVRIVPDERSAEAIGDNVADMSRWTPAYRAGRRQAAEAARRIAAVLPAGSGSVSRYRDR</sequence>
<dbReference type="Proteomes" id="UP001569963">
    <property type="component" value="Unassembled WGS sequence"/>
</dbReference>
<reference evidence="4 5" key="1">
    <citation type="submission" date="2023-11" db="EMBL/GenBank/DDBJ databases">
        <title>Actinomadura monticuli sp. nov., isolated from volcanic ash.</title>
        <authorList>
            <person name="Lee S.D."/>
            <person name="Yang H."/>
            <person name="Kim I.S."/>
        </authorList>
    </citation>
    <scope>NUCLEOTIDE SEQUENCE [LARGE SCALE GENOMIC DNA]</scope>
    <source>
        <strain evidence="4 5">DLS-62</strain>
    </source>
</reference>
<evidence type="ECO:0000256" key="1">
    <source>
        <dbReference type="ARBA" id="ARBA00023098"/>
    </source>
</evidence>
<accession>A0ABV4QDA9</accession>
<dbReference type="InterPro" id="IPR016035">
    <property type="entry name" value="Acyl_Trfase/lysoPLipase"/>
</dbReference>
<dbReference type="EMBL" id="JAXCEI010000008">
    <property type="protein sequence ID" value="MFA1541169.1"/>
    <property type="molecule type" value="Genomic_DNA"/>
</dbReference>
<gene>
    <name evidence="4" type="ORF">SM611_19775</name>
</gene>
<feature type="short sequence motif" description="DGA/G" evidence="2">
    <location>
        <begin position="184"/>
        <end position="186"/>
    </location>
</feature>
<evidence type="ECO:0000313" key="4">
    <source>
        <dbReference type="EMBL" id="MFA1541169.1"/>
    </source>
</evidence>
<name>A0ABV4QDA9_9ACTN</name>
<dbReference type="Pfam" id="PF01734">
    <property type="entry name" value="Patatin"/>
    <property type="match status" value="1"/>
</dbReference>
<feature type="active site" description="Proton acceptor" evidence="2">
    <location>
        <position position="184"/>
    </location>
</feature>
<feature type="domain" description="PNPLA" evidence="3">
    <location>
        <begin position="8"/>
        <end position="197"/>
    </location>
</feature>
<organism evidence="4 5">
    <name type="scientific">Actinomadura monticuli</name>
    <dbReference type="NCBI Taxonomy" id="3097367"/>
    <lineage>
        <taxon>Bacteria</taxon>
        <taxon>Bacillati</taxon>
        <taxon>Actinomycetota</taxon>
        <taxon>Actinomycetes</taxon>
        <taxon>Streptosporangiales</taxon>
        <taxon>Thermomonosporaceae</taxon>
        <taxon>Actinomadura</taxon>
    </lineage>
</organism>
<evidence type="ECO:0000313" key="5">
    <source>
        <dbReference type="Proteomes" id="UP001569963"/>
    </source>
</evidence>
<keyword evidence="1 2" id="KW-0443">Lipid metabolism</keyword>
<protein>
    <submittedName>
        <fullName evidence="4">Patatin-like phospholipase family protein</fullName>
    </submittedName>
</protein>
<comment type="caution">
    <text evidence="2">Lacks conserved residue(s) required for the propagation of feature annotation.</text>
</comment>
<feature type="active site" description="Nucleophile" evidence="2">
    <location>
        <position position="45"/>
    </location>
</feature>
<comment type="caution">
    <text evidence="4">The sequence shown here is derived from an EMBL/GenBank/DDBJ whole genome shotgun (WGS) entry which is preliminary data.</text>
</comment>
<feature type="short sequence motif" description="GXSXG" evidence="2">
    <location>
        <begin position="43"/>
        <end position="47"/>
    </location>
</feature>
<evidence type="ECO:0000259" key="3">
    <source>
        <dbReference type="PROSITE" id="PS51635"/>
    </source>
</evidence>
<proteinExistence type="predicted"/>
<dbReference type="Gene3D" id="3.40.1090.10">
    <property type="entry name" value="Cytosolic phospholipase A2 catalytic domain"/>
    <property type="match status" value="2"/>
</dbReference>
<dbReference type="RefSeq" id="WP_371951288.1">
    <property type="nucleotide sequence ID" value="NZ_JAXCEI010000008.1"/>
</dbReference>
<dbReference type="PROSITE" id="PS51635">
    <property type="entry name" value="PNPLA"/>
    <property type="match status" value="1"/>
</dbReference>
<dbReference type="InterPro" id="IPR002641">
    <property type="entry name" value="PNPLA_dom"/>
</dbReference>
<keyword evidence="5" id="KW-1185">Reference proteome</keyword>
<dbReference type="SUPFAM" id="SSF52151">
    <property type="entry name" value="FabD/lysophospholipase-like"/>
    <property type="match status" value="1"/>
</dbReference>
<keyword evidence="2" id="KW-0442">Lipid degradation</keyword>
<keyword evidence="2" id="KW-0378">Hydrolase</keyword>
<evidence type="ECO:0000256" key="2">
    <source>
        <dbReference type="PROSITE-ProRule" id="PRU01161"/>
    </source>
</evidence>